<dbReference type="Proteomes" id="UP000320580">
    <property type="component" value="Chromosome"/>
</dbReference>
<reference evidence="2 3" key="1">
    <citation type="submission" date="2019-07" db="EMBL/GenBank/DDBJ databases">
        <authorList>
            <person name="Zhu P."/>
        </authorList>
    </citation>
    <scope>NUCLEOTIDE SEQUENCE [LARGE SCALE GENOMIC DNA]</scope>
    <source>
        <strain evidence="2 3">SSL-25</strain>
    </source>
</reference>
<dbReference type="OrthoDB" id="7171245at2"/>
<name>A0A5B8ITH9_9ACTN</name>
<dbReference type="EMBL" id="CP042266">
    <property type="protein sequence ID" value="QDY81039.1"/>
    <property type="molecule type" value="Genomic_DNA"/>
</dbReference>
<keyword evidence="3" id="KW-1185">Reference proteome</keyword>
<proteinExistence type="predicted"/>
<evidence type="ECO:0000256" key="1">
    <source>
        <dbReference type="SAM" id="MobiDB-lite"/>
    </source>
</evidence>
<dbReference type="AlphaFoldDB" id="A0A5B8ITH9"/>
<gene>
    <name evidence="2" type="ORF">FQU76_14985</name>
</gene>
<protein>
    <recommendedName>
        <fullName evidence="4">DUF4034 domain-containing protein</fullName>
    </recommendedName>
</protein>
<evidence type="ECO:0000313" key="2">
    <source>
        <dbReference type="EMBL" id="QDY81039.1"/>
    </source>
</evidence>
<feature type="region of interest" description="Disordered" evidence="1">
    <location>
        <begin position="283"/>
        <end position="305"/>
    </location>
</feature>
<sequence length="305" mass="34110">MVEDYDDPELPVVREAAEAADWNLVQEMVLGRAEKNDGRALMIWAVAETPGVERWIPKVIEAEPDAALPRLIGGFRQISWGWEARTGAWAKHVSREQFQTFHERLRTGEEWLFEAAERAPDWVAPWHGLLTTGRGLQVGQAVAHRRFQAAIRRDPHHFGVHISHMQQVCEKWGGSHEAMHEFAKTAALKAPAGTWLGGLVADAHIEQWLRLEGGADDAYIVRPEVTASLNEAADHSYRHPDFDPEGPGVNVLNSFAMAFSLNEEPEAAREAFAATEGRVTESPWHYLNGSDPVDSYKRMRSAAGR</sequence>
<accession>A0A5B8ITH9</accession>
<evidence type="ECO:0008006" key="4">
    <source>
        <dbReference type="Google" id="ProtNLM"/>
    </source>
</evidence>
<dbReference type="KEGG" id="sqz:FQU76_14985"/>
<evidence type="ECO:0000313" key="3">
    <source>
        <dbReference type="Proteomes" id="UP000320580"/>
    </source>
</evidence>
<organism evidence="2 3">
    <name type="scientific">Streptomyces qinzhouensis</name>
    <dbReference type="NCBI Taxonomy" id="2599401"/>
    <lineage>
        <taxon>Bacteria</taxon>
        <taxon>Bacillati</taxon>
        <taxon>Actinomycetota</taxon>
        <taxon>Actinomycetes</taxon>
        <taxon>Kitasatosporales</taxon>
        <taxon>Streptomycetaceae</taxon>
        <taxon>Streptomyces</taxon>
    </lineage>
</organism>